<dbReference type="EMBL" id="OB663435">
    <property type="protein sequence ID" value="CAD7231365.1"/>
    <property type="molecule type" value="Genomic_DNA"/>
</dbReference>
<sequence length="782" mass="86977">MDVRSQGRMPAMRKEEAAMTWDPTPWCLPLLHSSAIGALQDEFPEAFLEVVTRALLLRRHERATFSLTMEDQYGLSAKGIGYVTSAQSIFSAGSSFLSGPVSRFYASPVHQLFYVTLLYSLTIAGLTYAPTWEVMLIFLMLYSILNSLLRVSGAEVTTLKTPPEHLGTVTGVGQTVSSLARMAAPMVAGFATSFSVNGPGLSSMLFAVVSVLISYPMLKDSGRYLQLKRKSSGLETREGHLKTDVTVRVMASILGTTVQQGTGLKDLNSSPLVFTEVIAEAAAMVAVIAIIQVIKQVPAVLNALKGLCETLGIIEGELSSIKKSQAEIKKSLAEIDKSLKDLKAKISESTLISVRQHLATYLNVIDSAIHPPEGRDLREHIREAYGNKLHEAVRGLYNNVVRTFGGPSVLDLGFDIYKDEERKNVDERLLKEIAEDRADALIGEQWHSEIPNETFDIVRILRNIFLPTFDFVPTTDAFWMTPGRRKDYKIALLQTIWTLKHTMHEKWNEMLQGLDFSQVERKVTPEIALIFSYIILGIWAHALVNEGQSPLDQEELNTLTDEMNEMIQKARDTDRKWKEDLCGKICETFRETFPSLPGLRLESIAQNSRSVEPSPALRRWWTLIERSSHDDILNAMQVVSRWGRTGVFITASAVEVKVVFEREKRNGRFSSVGWHGSCRRHAETVNLLARSQRFTGDVTSAATGSPESGALEQDSTMLAELRLFLEVVGKAARTAKRDDCLRVVEESSDVLNIVEKLLETAGLIESTLESIDQSLKAQGPDI</sequence>
<dbReference type="GO" id="GO:0022857">
    <property type="term" value="F:transmembrane transporter activity"/>
    <property type="evidence" value="ECO:0007669"/>
    <property type="project" value="InterPro"/>
</dbReference>
<proteinExistence type="predicted"/>
<organism evidence="1">
    <name type="scientific">Cyprideis torosa</name>
    <dbReference type="NCBI Taxonomy" id="163714"/>
    <lineage>
        <taxon>Eukaryota</taxon>
        <taxon>Metazoa</taxon>
        <taxon>Ecdysozoa</taxon>
        <taxon>Arthropoda</taxon>
        <taxon>Crustacea</taxon>
        <taxon>Oligostraca</taxon>
        <taxon>Ostracoda</taxon>
        <taxon>Podocopa</taxon>
        <taxon>Podocopida</taxon>
        <taxon>Cytherocopina</taxon>
        <taxon>Cytheroidea</taxon>
        <taxon>Cytherideidae</taxon>
        <taxon>Cyprideis</taxon>
    </lineage>
</organism>
<dbReference type="OrthoDB" id="440553at2759"/>
<dbReference type="AlphaFoldDB" id="A0A7R8ZPC0"/>
<dbReference type="Gene3D" id="1.20.1250.20">
    <property type="entry name" value="MFS general substrate transporter like domains"/>
    <property type="match status" value="1"/>
</dbReference>
<evidence type="ECO:0000313" key="1">
    <source>
        <dbReference type="EMBL" id="CAD7231365.1"/>
    </source>
</evidence>
<accession>A0A7R8ZPC0</accession>
<name>A0A7R8ZPC0_9CRUS</name>
<gene>
    <name evidence="1" type="ORF">CTOB1V02_LOCUS9212</name>
</gene>
<dbReference type="InterPro" id="IPR011701">
    <property type="entry name" value="MFS"/>
</dbReference>
<dbReference type="InterPro" id="IPR036259">
    <property type="entry name" value="MFS_trans_sf"/>
</dbReference>
<dbReference type="SUPFAM" id="SSF103473">
    <property type="entry name" value="MFS general substrate transporter"/>
    <property type="match status" value="1"/>
</dbReference>
<reference evidence="1" key="1">
    <citation type="submission" date="2020-11" db="EMBL/GenBank/DDBJ databases">
        <authorList>
            <person name="Tran Van P."/>
        </authorList>
    </citation>
    <scope>NUCLEOTIDE SEQUENCE</scope>
</reference>
<dbReference type="Pfam" id="PF07690">
    <property type="entry name" value="MFS_1"/>
    <property type="match status" value="1"/>
</dbReference>
<protein>
    <submittedName>
        <fullName evidence="1">Uncharacterized protein</fullName>
    </submittedName>
</protein>